<reference evidence="1 2" key="1">
    <citation type="submission" date="2020-08" db="EMBL/GenBank/DDBJ databases">
        <title>Genome public.</title>
        <authorList>
            <person name="Liu C."/>
            <person name="Sun Q."/>
        </authorList>
    </citation>
    <scope>NUCLEOTIDE SEQUENCE [LARGE SCALE GENOMIC DNA]</scope>
    <source>
        <strain evidence="1 2">New-7</strain>
    </source>
</reference>
<comment type="caution">
    <text evidence="1">The sequence shown here is derived from an EMBL/GenBank/DDBJ whole genome shotgun (WGS) entry which is preliminary data.</text>
</comment>
<protein>
    <recommendedName>
        <fullName evidence="3">Lanthionine synthetase</fullName>
    </recommendedName>
</protein>
<dbReference type="Gene3D" id="1.50.10.20">
    <property type="match status" value="2"/>
</dbReference>
<proteinExistence type="predicted"/>
<dbReference type="Proteomes" id="UP000636891">
    <property type="component" value="Unassembled WGS sequence"/>
</dbReference>
<keyword evidence="2" id="KW-1185">Reference proteome</keyword>
<accession>A0ABR7CPE6</accession>
<organism evidence="1 2">
    <name type="scientific">Alistipes hominis</name>
    <dbReference type="NCBI Taxonomy" id="2763015"/>
    <lineage>
        <taxon>Bacteria</taxon>
        <taxon>Pseudomonadati</taxon>
        <taxon>Bacteroidota</taxon>
        <taxon>Bacteroidia</taxon>
        <taxon>Bacteroidales</taxon>
        <taxon>Rikenellaceae</taxon>
        <taxon>Alistipes</taxon>
    </lineage>
</organism>
<dbReference type="InterPro" id="IPR007822">
    <property type="entry name" value="LANC-like"/>
</dbReference>
<dbReference type="EMBL" id="JACOOK010000006">
    <property type="protein sequence ID" value="MBC5617556.1"/>
    <property type="molecule type" value="Genomic_DNA"/>
</dbReference>
<name>A0ABR7CPE6_9BACT</name>
<evidence type="ECO:0000313" key="2">
    <source>
        <dbReference type="Proteomes" id="UP000636891"/>
    </source>
</evidence>
<dbReference type="RefSeq" id="WP_186965916.1">
    <property type="nucleotide sequence ID" value="NZ_JACOOK010000006.1"/>
</dbReference>
<dbReference type="Pfam" id="PF05147">
    <property type="entry name" value="LANC_like"/>
    <property type="match status" value="1"/>
</dbReference>
<evidence type="ECO:0000313" key="1">
    <source>
        <dbReference type="EMBL" id="MBC5617556.1"/>
    </source>
</evidence>
<gene>
    <name evidence="1" type="ORF">H8S08_11110</name>
</gene>
<dbReference type="SUPFAM" id="SSF158745">
    <property type="entry name" value="LanC-like"/>
    <property type="match status" value="1"/>
</dbReference>
<evidence type="ECO:0008006" key="3">
    <source>
        <dbReference type="Google" id="ProtNLM"/>
    </source>
</evidence>
<sequence length="385" mass="43266">MIQWTPILTDAVRDNACRKIDEIAEVIAARNLQHNTYGLMAGNTGIALFLYHYWQWSGREEYYDKASELILDSIDRMTIPLSSYTTPLSIASSFYAGIGGVGWGINHLFTHEFIEGEIGDSMGTVDPWLYRRMIYDLEQSEPGFLQGASGIGLYAVGRDDRLSKEYLRRFVAELYGKMMSEPQPTDYSVGCGIGGLILLLVKIGAKHADIQEVPVLLNYFGEQLVSYIQNVLLQKIVPEQIEPGWKDEVLSVLWVSLYSRLVDRKLCDILMARTIDIYRERISASGSFDAGLSGGLISTAHCMNRIYRFTGNVEYCEFARMLYEKELDSAAFDDSSSGYRMWLTDADGLYGLHMGLLEGLSGIGLALIAAVSEREPYWDECLMMS</sequence>
<dbReference type="SMART" id="SM01260">
    <property type="entry name" value="LANC_like"/>
    <property type="match status" value="1"/>
</dbReference>